<reference evidence="1" key="1">
    <citation type="submission" date="2022-07" db="EMBL/GenBank/DDBJ databases">
        <title>Genome Sequence of Lecanicillium saksenae.</title>
        <authorList>
            <person name="Buettner E."/>
        </authorList>
    </citation>
    <scope>NUCLEOTIDE SEQUENCE</scope>
    <source>
        <strain evidence="1">VT-O1</strain>
    </source>
</reference>
<comment type="caution">
    <text evidence="1">The sequence shown here is derived from an EMBL/GenBank/DDBJ whole genome shotgun (WGS) entry which is preliminary data.</text>
</comment>
<protein>
    <submittedName>
        <fullName evidence="1">Uncharacterized protein</fullName>
    </submittedName>
</protein>
<dbReference type="EMBL" id="JANAKD010000436">
    <property type="protein sequence ID" value="KAJ3493905.1"/>
    <property type="molecule type" value="Genomic_DNA"/>
</dbReference>
<sequence length="78" mass="8354">MMVVETDLLNLGDGAGAHKLAQINTADTTDEAQVEVAKSQSRQIKAVESTGSSNGQESLKLLELEERVEVEAVDVENI</sequence>
<evidence type="ECO:0000313" key="1">
    <source>
        <dbReference type="EMBL" id="KAJ3493905.1"/>
    </source>
</evidence>
<gene>
    <name evidence="1" type="ORF">NLG97_g4435</name>
</gene>
<proteinExistence type="predicted"/>
<name>A0ACC1QVH2_9HYPO</name>
<organism evidence="1 2">
    <name type="scientific">Lecanicillium saksenae</name>
    <dbReference type="NCBI Taxonomy" id="468837"/>
    <lineage>
        <taxon>Eukaryota</taxon>
        <taxon>Fungi</taxon>
        <taxon>Dikarya</taxon>
        <taxon>Ascomycota</taxon>
        <taxon>Pezizomycotina</taxon>
        <taxon>Sordariomycetes</taxon>
        <taxon>Hypocreomycetidae</taxon>
        <taxon>Hypocreales</taxon>
        <taxon>Cordycipitaceae</taxon>
        <taxon>Lecanicillium</taxon>
    </lineage>
</organism>
<dbReference type="Proteomes" id="UP001148737">
    <property type="component" value="Unassembled WGS sequence"/>
</dbReference>
<accession>A0ACC1QVH2</accession>
<keyword evidence="2" id="KW-1185">Reference proteome</keyword>
<evidence type="ECO:0000313" key="2">
    <source>
        <dbReference type="Proteomes" id="UP001148737"/>
    </source>
</evidence>